<feature type="compositionally biased region" description="Low complexity" evidence="1">
    <location>
        <begin position="54"/>
        <end position="71"/>
    </location>
</feature>
<name>A0A558AKG1_9PSEU</name>
<evidence type="ECO:0000313" key="3">
    <source>
        <dbReference type="Proteomes" id="UP000318578"/>
    </source>
</evidence>
<dbReference type="EMBL" id="VJZA01000005">
    <property type="protein sequence ID" value="TVT24757.1"/>
    <property type="molecule type" value="Genomic_DNA"/>
</dbReference>
<evidence type="ECO:0000256" key="1">
    <source>
        <dbReference type="SAM" id="MobiDB-lite"/>
    </source>
</evidence>
<accession>A0A558AKG1</accession>
<dbReference type="OrthoDB" id="182039at2"/>
<gene>
    <name evidence="2" type="ORF">FNH06_05095</name>
</gene>
<sequence length="96" mass="10038">MSLVVVGALGPQVGSAVQGLPVSAQFWGPRFSEPEIVQSMIDYQAHFPDYHSAAPADPMAPAPGAAPKLAPTVVPHDDPTNDPVLGEQAVRKALTR</sequence>
<keyword evidence="3" id="KW-1185">Reference proteome</keyword>
<dbReference type="AlphaFoldDB" id="A0A558AKG1"/>
<organism evidence="2 3">
    <name type="scientific">Amycolatopsis acidiphila</name>
    <dbReference type="NCBI Taxonomy" id="715473"/>
    <lineage>
        <taxon>Bacteria</taxon>
        <taxon>Bacillati</taxon>
        <taxon>Actinomycetota</taxon>
        <taxon>Actinomycetes</taxon>
        <taxon>Pseudonocardiales</taxon>
        <taxon>Pseudonocardiaceae</taxon>
        <taxon>Amycolatopsis</taxon>
    </lineage>
</organism>
<dbReference type="Proteomes" id="UP000318578">
    <property type="component" value="Unassembled WGS sequence"/>
</dbReference>
<protein>
    <submittedName>
        <fullName evidence="2">Uncharacterized protein</fullName>
    </submittedName>
</protein>
<reference evidence="2 3" key="1">
    <citation type="submission" date="2019-07" db="EMBL/GenBank/DDBJ databases">
        <title>New species of Amycolatopsis and Streptomyces.</title>
        <authorList>
            <person name="Duangmal K."/>
            <person name="Teo W.F.A."/>
            <person name="Lipun K."/>
        </authorList>
    </citation>
    <scope>NUCLEOTIDE SEQUENCE [LARGE SCALE GENOMIC DNA]</scope>
    <source>
        <strain evidence="2 3">JCM 30562</strain>
    </source>
</reference>
<feature type="region of interest" description="Disordered" evidence="1">
    <location>
        <begin position="54"/>
        <end position="96"/>
    </location>
</feature>
<evidence type="ECO:0000313" key="2">
    <source>
        <dbReference type="EMBL" id="TVT24757.1"/>
    </source>
</evidence>
<comment type="caution">
    <text evidence="2">The sequence shown here is derived from an EMBL/GenBank/DDBJ whole genome shotgun (WGS) entry which is preliminary data.</text>
</comment>
<dbReference type="RefSeq" id="WP_144634339.1">
    <property type="nucleotide sequence ID" value="NZ_BNAX01000004.1"/>
</dbReference>
<proteinExistence type="predicted"/>